<name>A0AAV7LF02_PLEWA</name>
<dbReference type="EMBL" id="JANPWB010000015">
    <property type="protein sequence ID" value="KAJ1088892.1"/>
    <property type="molecule type" value="Genomic_DNA"/>
</dbReference>
<protein>
    <submittedName>
        <fullName evidence="1">Uncharacterized protein</fullName>
    </submittedName>
</protein>
<keyword evidence="2" id="KW-1185">Reference proteome</keyword>
<comment type="caution">
    <text evidence="1">The sequence shown here is derived from an EMBL/GenBank/DDBJ whole genome shotgun (WGS) entry which is preliminary data.</text>
</comment>
<gene>
    <name evidence="1" type="ORF">NDU88_002046</name>
</gene>
<proteinExistence type="predicted"/>
<reference evidence="1" key="1">
    <citation type="journal article" date="2022" name="bioRxiv">
        <title>Sequencing and chromosome-scale assembly of the giantPleurodeles waltlgenome.</title>
        <authorList>
            <person name="Brown T."/>
            <person name="Elewa A."/>
            <person name="Iarovenko S."/>
            <person name="Subramanian E."/>
            <person name="Araus A.J."/>
            <person name="Petzold A."/>
            <person name="Susuki M."/>
            <person name="Suzuki K.-i.T."/>
            <person name="Hayashi T."/>
            <person name="Toyoda A."/>
            <person name="Oliveira C."/>
            <person name="Osipova E."/>
            <person name="Leigh N.D."/>
            <person name="Simon A."/>
            <person name="Yun M.H."/>
        </authorList>
    </citation>
    <scope>NUCLEOTIDE SEQUENCE</scope>
    <source>
        <strain evidence="1">20211129_DDA</strain>
        <tissue evidence="1">Liver</tissue>
    </source>
</reference>
<evidence type="ECO:0000313" key="1">
    <source>
        <dbReference type="EMBL" id="KAJ1088892.1"/>
    </source>
</evidence>
<evidence type="ECO:0000313" key="2">
    <source>
        <dbReference type="Proteomes" id="UP001066276"/>
    </source>
</evidence>
<dbReference type="Proteomes" id="UP001066276">
    <property type="component" value="Chromosome 11"/>
</dbReference>
<accession>A0AAV7LF02</accession>
<organism evidence="1 2">
    <name type="scientific">Pleurodeles waltl</name>
    <name type="common">Iberian ribbed newt</name>
    <dbReference type="NCBI Taxonomy" id="8319"/>
    <lineage>
        <taxon>Eukaryota</taxon>
        <taxon>Metazoa</taxon>
        <taxon>Chordata</taxon>
        <taxon>Craniata</taxon>
        <taxon>Vertebrata</taxon>
        <taxon>Euteleostomi</taxon>
        <taxon>Amphibia</taxon>
        <taxon>Batrachia</taxon>
        <taxon>Caudata</taxon>
        <taxon>Salamandroidea</taxon>
        <taxon>Salamandridae</taxon>
        <taxon>Pleurodelinae</taxon>
        <taxon>Pleurodeles</taxon>
    </lineage>
</organism>
<sequence>MFHRQSKPKSNKPGSRWQSLRGLLVSEGEGLEDLHHMASEDDVHPTLSCFEDGFLFLKGKDVCDDARRGVRVARCGQHAVCSV</sequence>
<dbReference type="AlphaFoldDB" id="A0AAV7LF02"/>